<keyword evidence="2" id="KW-1185">Reference proteome</keyword>
<accession>A0A977SP90</accession>
<evidence type="ECO:0000313" key="1">
    <source>
        <dbReference type="EMBL" id="UXN78503.1"/>
    </source>
</evidence>
<dbReference type="Proteomes" id="UP001064695">
    <property type="component" value="Segment"/>
</dbReference>
<reference evidence="1" key="1">
    <citation type="submission" date="2022-09" db="EMBL/GenBank/DDBJ databases">
        <authorList>
            <person name="Xie Z."/>
            <person name="Yang M."/>
        </authorList>
    </citation>
    <scope>NUCLEOTIDE SEQUENCE</scope>
</reference>
<protein>
    <submittedName>
        <fullName evidence="1">Major capsid protein</fullName>
    </submittedName>
</protein>
<gene>
    <name evidence="1" type="ORF">SYYB1_14</name>
</gene>
<proteinExistence type="predicted"/>
<evidence type="ECO:0000313" key="2">
    <source>
        <dbReference type="Proteomes" id="UP001064695"/>
    </source>
</evidence>
<dbReference type="Pfam" id="PF25622">
    <property type="entry name" value="Phi29_MCP"/>
    <property type="match status" value="1"/>
</dbReference>
<name>A0A977SP90_9CAUD</name>
<organism evidence="1 2">
    <name type="scientific">Bacillus phage vB_BaeroP_SYYB1</name>
    <dbReference type="NCBI Taxonomy" id="2980552"/>
    <lineage>
        <taxon>Viruses</taxon>
        <taxon>Duplodnaviria</taxon>
        <taxon>Heunggongvirae</taxon>
        <taxon>Uroviricota</taxon>
        <taxon>Caudoviricetes</taxon>
        <taxon>Salasmaviridae</taxon>
        <taxon>Tatarstanvirinae</taxon>
        <taxon>Gaunavirus</taxon>
        <taxon>Gaunavirus syybuna</taxon>
    </lineage>
</organism>
<dbReference type="EMBL" id="OP433492">
    <property type="protein sequence ID" value="UXN78503.1"/>
    <property type="molecule type" value="Genomic_DNA"/>
</dbReference>
<sequence>MPRISIQDFKESLGITESYDIINAIINENPRFSEFTTLANAQDVANFGIGLLADKTLQNDFIHTLVDRIGLVVVHHKLMQNPLKIFKKGTLEYGRKIEEIFTDLTREHVYDPEKAETEVFKREIPNVKTLFHERDRQVFYKQTISDQQLKAAFTNAQKFDEFLSTILTAIYNSAEVDEFRYTKLLIDNYFSKNLFKIVPVSVDFTTGIVNTKEFLAKARATATKMTLPMGTRDFNSMAVHTRTDIDDLYIIMDADTQAEVDVNELASAFNLSKADFIGRRILIDGFASTGLKAVMVDKDFFMLYDQVFRMESQRNAQGMYWNYYLHIWQVLSTSRFANAVAFVDSSMITNAVSQVIVTPTVGSVKSGQSLDMEAIIRKIDQTATIEEVTWTIENVGLSTAEYQTISIVPTEENSTRAKLVSSQPLPVGGDIRVKVTVKDPNSDKMIEGEAHISIIPDFNAPPVTPVTPPEEGTE</sequence>